<reference evidence="2" key="1">
    <citation type="journal article" date="2022" name="Mol. Ecol. Resour.">
        <title>The genomes of chicory, endive, great burdock and yacon provide insights into Asteraceae palaeo-polyploidization history and plant inulin production.</title>
        <authorList>
            <person name="Fan W."/>
            <person name="Wang S."/>
            <person name="Wang H."/>
            <person name="Wang A."/>
            <person name="Jiang F."/>
            <person name="Liu H."/>
            <person name="Zhao H."/>
            <person name="Xu D."/>
            <person name="Zhang Y."/>
        </authorList>
    </citation>
    <scope>NUCLEOTIDE SEQUENCE [LARGE SCALE GENOMIC DNA]</scope>
    <source>
        <strain evidence="2">cv. Niubang</strain>
    </source>
</reference>
<evidence type="ECO:0000313" key="2">
    <source>
        <dbReference type="Proteomes" id="UP001055879"/>
    </source>
</evidence>
<comment type="caution">
    <text evidence="1">The sequence shown here is derived from an EMBL/GenBank/DDBJ whole genome shotgun (WGS) entry which is preliminary data.</text>
</comment>
<keyword evidence="2" id="KW-1185">Reference proteome</keyword>
<reference evidence="1 2" key="2">
    <citation type="journal article" date="2022" name="Mol. Ecol. Resour.">
        <title>The genomes of chicory, endive, great burdock and yacon provide insights into Asteraceae paleo-polyploidization history and plant inulin production.</title>
        <authorList>
            <person name="Fan W."/>
            <person name="Wang S."/>
            <person name="Wang H."/>
            <person name="Wang A."/>
            <person name="Jiang F."/>
            <person name="Liu H."/>
            <person name="Zhao H."/>
            <person name="Xu D."/>
            <person name="Zhang Y."/>
        </authorList>
    </citation>
    <scope>NUCLEOTIDE SEQUENCE [LARGE SCALE GENOMIC DNA]</scope>
    <source>
        <strain evidence="2">cv. Niubang</strain>
    </source>
</reference>
<dbReference type="Proteomes" id="UP001055879">
    <property type="component" value="Linkage Group LG06"/>
</dbReference>
<sequence>MVVLLPIQTMVFVFIIVILLKRGDLKKYFIFLKFQKAKTNSTVQKHSPIFHLSSFIFHLSSFFPVPTQKWKSLHTPNFDASGFTIIIFFVFRFTSASRD</sequence>
<evidence type="ECO:0000313" key="1">
    <source>
        <dbReference type="EMBL" id="KAI3720296.1"/>
    </source>
</evidence>
<gene>
    <name evidence="1" type="ORF">L6452_21211</name>
</gene>
<proteinExistence type="predicted"/>
<accession>A0ACB9BET7</accession>
<dbReference type="EMBL" id="CM042052">
    <property type="protein sequence ID" value="KAI3720296.1"/>
    <property type="molecule type" value="Genomic_DNA"/>
</dbReference>
<protein>
    <submittedName>
        <fullName evidence="1">Uncharacterized protein</fullName>
    </submittedName>
</protein>
<name>A0ACB9BET7_ARCLA</name>
<organism evidence="1 2">
    <name type="scientific">Arctium lappa</name>
    <name type="common">Greater burdock</name>
    <name type="synonym">Lappa major</name>
    <dbReference type="NCBI Taxonomy" id="4217"/>
    <lineage>
        <taxon>Eukaryota</taxon>
        <taxon>Viridiplantae</taxon>
        <taxon>Streptophyta</taxon>
        <taxon>Embryophyta</taxon>
        <taxon>Tracheophyta</taxon>
        <taxon>Spermatophyta</taxon>
        <taxon>Magnoliopsida</taxon>
        <taxon>eudicotyledons</taxon>
        <taxon>Gunneridae</taxon>
        <taxon>Pentapetalae</taxon>
        <taxon>asterids</taxon>
        <taxon>campanulids</taxon>
        <taxon>Asterales</taxon>
        <taxon>Asteraceae</taxon>
        <taxon>Carduoideae</taxon>
        <taxon>Cardueae</taxon>
        <taxon>Arctiinae</taxon>
        <taxon>Arctium</taxon>
    </lineage>
</organism>